<dbReference type="Gene3D" id="3.30.450.20">
    <property type="entry name" value="PAS domain"/>
    <property type="match status" value="1"/>
</dbReference>
<dbReference type="PROSITE" id="PS50111">
    <property type="entry name" value="CHEMOTAXIS_TRANSDUC_2"/>
    <property type="match status" value="1"/>
</dbReference>
<evidence type="ECO:0000259" key="10">
    <source>
        <dbReference type="PROSITE" id="PS50111"/>
    </source>
</evidence>
<sequence length="542" mass="57944">MKLSFRTKLFLPLVLSWLCLLAIVAANSVRERALRMDERKTQITNAGDMGISILKEYAAMAAAGKLTDAQAREQALARIKALRYGDTGYLLVVDSKQMLMHPLKPDLIGRSVADIRDVEGRQMCLDALQAVKTSGKGFTYLMWNKPGATVPERKITYDVNFRPWDWTIMTGLYIGDVDAAFQRSLLHSALVLVLAGLVLSAFVVAIVRNIERSLGGTPEQAAALAHRIAQGDLAARIDTRPGDTDSLMASMRTMRDALVDIVSQVRAGTATITGASSEIAAGNADLSARTEDRAASLEETASSMEEVTAAVRQTAENADQAAALARSAADVADRGGAVVARVVDTMASIDASSRRIVDIIGVIDGIAFQTNILALNASVEAARAGEQGKGFAVVAGEVRNLSQRSTAAAREIKALIGDAVDKVDVGTKLVSQAGTTMYEIVDSVGRVSSIIREITLAVREQNVGIEQINRAIGQMDEVSQQDAALVEQVAAASDSMRQQAMELGQAVSIFTLAEEGEAQVEAPSGRARYHRNVPKLARPVLR</sequence>
<dbReference type="Gene3D" id="1.10.287.950">
    <property type="entry name" value="Methyl-accepting chemotaxis protein"/>
    <property type="match status" value="1"/>
</dbReference>
<gene>
    <name evidence="12" type="ORF">HAV22_25045</name>
</gene>
<dbReference type="InterPro" id="IPR051310">
    <property type="entry name" value="MCP_chemotaxis"/>
</dbReference>
<keyword evidence="3" id="KW-0488">Methylation</keyword>
<keyword evidence="8" id="KW-0807">Transducer</keyword>
<dbReference type="Proteomes" id="UP000716322">
    <property type="component" value="Unassembled WGS sequence"/>
</dbReference>
<dbReference type="PANTHER" id="PTHR43531">
    <property type="entry name" value="PROTEIN ICFG"/>
    <property type="match status" value="1"/>
</dbReference>
<feature type="transmembrane region" description="Helical" evidence="9">
    <location>
        <begin position="185"/>
        <end position="207"/>
    </location>
</feature>
<evidence type="ECO:0000256" key="6">
    <source>
        <dbReference type="ARBA" id="ARBA00023136"/>
    </source>
</evidence>
<protein>
    <submittedName>
        <fullName evidence="12">Methyl-accepting chemotaxis protein</fullName>
    </submittedName>
</protein>
<keyword evidence="6 9" id="KW-0472">Membrane</keyword>
<dbReference type="PRINTS" id="PR00260">
    <property type="entry name" value="CHEMTRNSDUCR"/>
</dbReference>
<dbReference type="EMBL" id="JAAQOM010000018">
    <property type="protein sequence ID" value="NIA56894.1"/>
    <property type="molecule type" value="Genomic_DNA"/>
</dbReference>
<feature type="domain" description="HAMP" evidence="11">
    <location>
        <begin position="219"/>
        <end position="263"/>
    </location>
</feature>
<evidence type="ECO:0000256" key="2">
    <source>
        <dbReference type="ARBA" id="ARBA00022475"/>
    </source>
</evidence>
<dbReference type="InterPro" id="IPR033480">
    <property type="entry name" value="sCache_2"/>
</dbReference>
<proteinExistence type="inferred from homology"/>
<comment type="similarity">
    <text evidence="7">Belongs to the methyl-accepting chemotaxis (MCP) protein family.</text>
</comment>
<dbReference type="InterPro" id="IPR004089">
    <property type="entry name" value="MCPsignal_dom"/>
</dbReference>
<comment type="subcellular location">
    <subcellularLocation>
        <location evidence="1">Cell membrane</location>
        <topology evidence="1">Multi-pass membrane protein</topology>
    </subcellularLocation>
</comment>
<evidence type="ECO:0000256" key="8">
    <source>
        <dbReference type="PROSITE-ProRule" id="PRU00284"/>
    </source>
</evidence>
<dbReference type="SUPFAM" id="SSF58104">
    <property type="entry name" value="Methyl-accepting chemotaxis protein (MCP) signaling domain"/>
    <property type="match status" value="1"/>
</dbReference>
<dbReference type="InterPro" id="IPR004090">
    <property type="entry name" value="Chemotax_Me-accpt_rcpt"/>
</dbReference>
<dbReference type="CDD" id="cd11386">
    <property type="entry name" value="MCP_signal"/>
    <property type="match status" value="1"/>
</dbReference>
<feature type="domain" description="Methyl-accepting transducer" evidence="10">
    <location>
        <begin position="268"/>
        <end position="497"/>
    </location>
</feature>
<evidence type="ECO:0000259" key="11">
    <source>
        <dbReference type="PROSITE" id="PS50885"/>
    </source>
</evidence>
<comment type="caution">
    <text evidence="12">The sequence shown here is derived from an EMBL/GenBank/DDBJ whole genome shotgun (WGS) entry which is preliminary data.</text>
</comment>
<dbReference type="SMART" id="SM00283">
    <property type="entry name" value="MA"/>
    <property type="match status" value="1"/>
</dbReference>
<dbReference type="PROSITE" id="PS50885">
    <property type="entry name" value="HAMP"/>
    <property type="match status" value="1"/>
</dbReference>
<evidence type="ECO:0000256" key="5">
    <source>
        <dbReference type="ARBA" id="ARBA00022989"/>
    </source>
</evidence>
<keyword evidence="5 9" id="KW-1133">Transmembrane helix</keyword>
<reference evidence="12 13" key="1">
    <citation type="submission" date="2020-03" db="EMBL/GenBank/DDBJ databases">
        <title>Genome sequence of strain Massilia sp. TW-1.</title>
        <authorList>
            <person name="Chaudhary D.K."/>
        </authorList>
    </citation>
    <scope>NUCLEOTIDE SEQUENCE [LARGE SCALE GENOMIC DNA]</scope>
    <source>
        <strain evidence="12 13">TW-1</strain>
    </source>
</reference>
<accession>A0ABX0PK39</accession>
<evidence type="ECO:0000256" key="4">
    <source>
        <dbReference type="ARBA" id="ARBA00022692"/>
    </source>
</evidence>
<evidence type="ECO:0000256" key="1">
    <source>
        <dbReference type="ARBA" id="ARBA00004651"/>
    </source>
</evidence>
<evidence type="ECO:0000256" key="9">
    <source>
        <dbReference type="SAM" id="Phobius"/>
    </source>
</evidence>
<dbReference type="PANTHER" id="PTHR43531:SF14">
    <property type="entry name" value="METHYL-ACCEPTING CHEMOTAXIS PROTEIN I-RELATED"/>
    <property type="match status" value="1"/>
</dbReference>
<organism evidence="12 13">
    <name type="scientific">Telluria antibiotica</name>
    <dbReference type="NCBI Taxonomy" id="2717319"/>
    <lineage>
        <taxon>Bacteria</taxon>
        <taxon>Pseudomonadati</taxon>
        <taxon>Pseudomonadota</taxon>
        <taxon>Betaproteobacteria</taxon>
        <taxon>Burkholderiales</taxon>
        <taxon>Oxalobacteraceae</taxon>
        <taxon>Telluria group</taxon>
        <taxon>Telluria</taxon>
    </lineage>
</organism>
<keyword evidence="4 9" id="KW-0812">Transmembrane</keyword>
<evidence type="ECO:0000256" key="3">
    <source>
        <dbReference type="ARBA" id="ARBA00022481"/>
    </source>
</evidence>
<dbReference type="InterPro" id="IPR003660">
    <property type="entry name" value="HAMP_dom"/>
</dbReference>
<keyword evidence="2" id="KW-1003">Cell membrane</keyword>
<dbReference type="Pfam" id="PF00015">
    <property type="entry name" value="MCPsignal"/>
    <property type="match status" value="1"/>
</dbReference>
<evidence type="ECO:0000313" key="12">
    <source>
        <dbReference type="EMBL" id="NIA56894.1"/>
    </source>
</evidence>
<name>A0ABX0PK39_9BURK</name>
<keyword evidence="13" id="KW-1185">Reference proteome</keyword>
<dbReference type="Pfam" id="PF17200">
    <property type="entry name" value="sCache_2"/>
    <property type="match status" value="1"/>
</dbReference>
<evidence type="ECO:0000256" key="7">
    <source>
        <dbReference type="ARBA" id="ARBA00029447"/>
    </source>
</evidence>
<dbReference type="SMART" id="SM01049">
    <property type="entry name" value="Cache_2"/>
    <property type="match status" value="1"/>
</dbReference>
<evidence type="ECO:0000313" key="13">
    <source>
        <dbReference type="Proteomes" id="UP000716322"/>
    </source>
</evidence>